<reference evidence="2" key="1">
    <citation type="submission" date="2016-10" db="EMBL/GenBank/DDBJ databases">
        <authorList>
            <person name="Benchimol M."/>
            <person name="Almeida L.G."/>
            <person name="Vasconcelos A.T."/>
            <person name="Perreira-Neves A."/>
            <person name="Rosa I.A."/>
            <person name="Tasca T."/>
            <person name="Bogo M.R."/>
            <person name="de Souza W."/>
        </authorList>
    </citation>
    <scope>NUCLEOTIDE SEQUENCE [LARGE SCALE GENOMIC DNA]</scope>
    <source>
        <strain evidence="2">K</strain>
    </source>
</reference>
<keyword evidence="3" id="KW-1185">Reference proteome</keyword>
<feature type="transmembrane region" description="Helical" evidence="1">
    <location>
        <begin position="166"/>
        <end position="188"/>
    </location>
</feature>
<feature type="transmembrane region" description="Helical" evidence="1">
    <location>
        <begin position="82"/>
        <end position="103"/>
    </location>
</feature>
<dbReference type="EMBL" id="MLAK01000549">
    <property type="protein sequence ID" value="OHT13004.1"/>
    <property type="molecule type" value="Genomic_DNA"/>
</dbReference>
<dbReference type="RefSeq" id="XP_068366140.1">
    <property type="nucleotide sequence ID" value="XM_068491268.1"/>
</dbReference>
<proteinExistence type="predicted"/>
<dbReference type="AlphaFoldDB" id="A0A1J4KT88"/>
<feature type="transmembrane region" description="Helical" evidence="1">
    <location>
        <begin position="50"/>
        <end position="70"/>
    </location>
</feature>
<gene>
    <name evidence="2" type="ORF">TRFO_03396</name>
</gene>
<protein>
    <recommendedName>
        <fullName evidence="4">Tetraspanin family protein</fullName>
    </recommendedName>
</protein>
<feature type="transmembrane region" description="Helical" evidence="1">
    <location>
        <begin position="18"/>
        <end position="38"/>
    </location>
</feature>
<evidence type="ECO:0000313" key="3">
    <source>
        <dbReference type="Proteomes" id="UP000179807"/>
    </source>
</evidence>
<dbReference type="Proteomes" id="UP000179807">
    <property type="component" value="Unassembled WGS sequence"/>
</dbReference>
<evidence type="ECO:0000256" key="1">
    <source>
        <dbReference type="SAM" id="Phobius"/>
    </source>
</evidence>
<keyword evidence="1" id="KW-0472">Membrane</keyword>
<organism evidence="2 3">
    <name type="scientific">Tritrichomonas foetus</name>
    <dbReference type="NCBI Taxonomy" id="1144522"/>
    <lineage>
        <taxon>Eukaryota</taxon>
        <taxon>Metamonada</taxon>
        <taxon>Parabasalia</taxon>
        <taxon>Tritrichomonadida</taxon>
        <taxon>Tritrichomonadidae</taxon>
        <taxon>Tritrichomonas</taxon>
    </lineage>
</organism>
<evidence type="ECO:0000313" key="2">
    <source>
        <dbReference type="EMBL" id="OHT13004.1"/>
    </source>
</evidence>
<keyword evidence="1" id="KW-0812">Transmembrane</keyword>
<name>A0A1J4KT88_9EUKA</name>
<keyword evidence="1" id="KW-1133">Transmembrane helix</keyword>
<comment type="caution">
    <text evidence="2">The sequence shown here is derived from an EMBL/GenBank/DDBJ whole genome shotgun (WGS) entry which is preliminary data.</text>
</comment>
<accession>A0A1J4KT88</accession>
<dbReference type="GeneID" id="94825972"/>
<dbReference type="VEuPathDB" id="TrichDB:TRFO_03396"/>
<evidence type="ECO:0008006" key="4">
    <source>
        <dbReference type="Google" id="ProtNLM"/>
    </source>
</evidence>
<sequence>MGCASCIANMIKKKFISYLAWTTTAFIAAACIAITSILKAAKIDKALPAVYILCIIVTVLACILFAYSIWAARCGGKKAKAVLGTCFIIFGVAILVCGIILIAKNENIVNKIRSIFDDDKMDVEVQKSAEDYFKCCGRDQCFIEYPDREDCIYPIRRYLDKLTKGGSPVLIILSLLLFLGALLCFIEVCSNDDNDGYTVQEDNRV</sequence>